<feature type="coiled-coil region" evidence="1">
    <location>
        <begin position="110"/>
        <end position="137"/>
    </location>
</feature>
<evidence type="ECO:0000256" key="1">
    <source>
        <dbReference type="SAM" id="Coils"/>
    </source>
</evidence>
<dbReference type="PANTHER" id="PTHR21593:SF36">
    <property type="entry name" value="DUF148 DOMAIN-CONTAINING PROTEIN-RELATED"/>
    <property type="match status" value="1"/>
</dbReference>
<dbReference type="PROSITE" id="PS51257">
    <property type="entry name" value="PROKAR_LIPOPROTEIN"/>
    <property type="match status" value="1"/>
</dbReference>
<evidence type="ECO:0000313" key="4">
    <source>
        <dbReference type="Proteomes" id="UP000887575"/>
    </source>
</evidence>
<dbReference type="Proteomes" id="UP000887575">
    <property type="component" value="Unassembled WGS sequence"/>
</dbReference>
<feature type="domain" description="SXP/RAL-2 family protein Ani s 5-like cation-binding" evidence="3">
    <location>
        <begin position="78"/>
        <end position="173"/>
    </location>
</feature>
<keyword evidence="1" id="KW-0175">Coiled coil</keyword>
<sequence length="208" mass="22809">MFKFVLFTSLLVAACVARPGFLHESRKRRAVGDVLKNAADQIQNVPTETLHEVVMLGNLDNVAEVVQHEIGANANFSKSLLAIVRNPNSTRAEIKTKLDELIAEQPATAKAILEDVEKIAENRIQQVKERVVKVVNELPKMANQMSAIINNSSLTIAQSVIQAREIESHYDAATKRAYKAMIASTLLTVFEEAGDLDDASISVGFVEP</sequence>
<dbReference type="AlphaFoldDB" id="A0AAF3EL92"/>
<proteinExistence type="predicted"/>
<dbReference type="WBParaSite" id="MBELARI_LOCUS14698">
    <property type="protein sequence ID" value="MBELARI_LOCUS14698"/>
    <property type="gene ID" value="MBELARI_LOCUS14698"/>
</dbReference>
<accession>A0AAF3EL92</accession>
<evidence type="ECO:0000313" key="5">
    <source>
        <dbReference type="WBParaSite" id="MBELARI_LOCUS14698"/>
    </source>
</evidence>
<feature type="signal peptide" evidence="2">
    <location>
        <begin position="1"/>
        <end position="17"/>
    </location>
</feature>
<organism evidence="4 5">
    <name type="scientific">Mesorhabditis belari</name>
    <dbReference type="NCBI Taxonomy" id="2138241"/>
    <lineage>
        <taxon>Eukaryota</taxon>
        <taxon>Metazoa</taxon>
        <taxon>Ecdysozoa</taxon>
        <taxon>Nematoda</taxon>
        <taxon>Chromadorea</taxon>
        <taxon>Rhabditida</taxon>
        <taxon>Rhabditina</taxon>
        <taxon>Rhabditomorpha</taxon>
        <taxon>Rhabditoidea</taxon>
        <taxon>Rhabditidae</taxon>
        <taxon>Mesorhabditinae</taxon>
        <taxon>Mesorhabditis</taxon>
    </lineage>
</organism>
<dbReference type="Pfam" id="PF02520">
    <property type="entry name" value="ANIS5_cation-bd"/>
    <property type="match status" value="1"/>
</dbReference>
<keyword evidence="4" id="KW-1185">Reference proteome</keyword>
<reference evidence="5" key="1">
    <citation type="submission" date="2024-02" db="UniProtKB">
        <authorList>
            <consortium name="WormBaseParasite"/>
        </authorList>
    </citation>
    <scope>IDENTIFICATION</scope>
</reference>
<evidence type="ECO:0000259" key="3">
    <source>
        <dbReference type="Pfam" id="PF02520"/>
    </source>
</evidence>
<name>A0AAF3EL92_9BILA</name>
<protein>
    <submittedName>
        <fullName evidence="5">SXP/RAL-2 family protein Ani s 5-like cation-binding domain-containing protein</fullName>
    </submittedName>
</protein>
<dbReference type="InterPro" id="IPR003677">
    <property type="entry name" value="ANIS5_cation-bd"/>
</dbReference>
<dbReference type="PANTHER" id="PTHR21593">
    <property type="entry name" value="PRION-LIKE- Q/N-RICH -DOMAIN-BEARING PROTEIN PROTEIN"/>
    <property type="match status" value="1"/>
</dbReference>
<evidence type="ECO:0000256" key="2">
    <source>
        <dbReference type="SAM" id="SignalP"/>
    </source>
</evidence>
<dbReference type="InterPro" id="IPR052823">
    <property type="entry name" value="SXP/RAL-2_related"/>
</dbReference>
<feature type="chain" id="PRO_5041990004" evidence="2">
    <location>
        <begin position="18"/>
        <end position="208"/>
    </location>
</feature>
<keyword evidence="2" id="KW-0732">Signal</keyword>